<accession>A0A834K977</accession>
<proteinExistence type="predicted"/>
<gene>
    <name evidence="1" type="ORF">HZH66_004502</name>
</gene>
<protein>
    <submittedName>
        <fullName evidence="1">Uncharacterized protein</fullName>
    </submittedName>
</protein>
<evidence type="ECO:0000313" key="1">
    <source>
        <dbReference type="EMBL" id="KAF7402235.1"/>
    </source>
</evidence>
<dbReference type="EMBL" id="JACSEA010000004">
    <property type="protein sequence ID" value="KAF7402235.1"/>
    <property type="molecule type" value="Genomic_DNA"/>
</dbReference>
<comment type="caution">
    <text evidence="1">The sequence shown here is derived from an EMBL/GenBank/DDBJ whole genome shotgun (WGS) entry which is preliminary data.</text>
</comment>
<reference evidence="1" key="1">
    <citation type="journal article" date="2020" name="G3 (Bethesda)">
        <title>High-Quality Assemblies for Three Invasive Social Wasps from the &lt;i&gt;Vespula&lt;/i&gt; Genus.</title>
        <authorList>
            <person name="Harrop T.W.R."/>
            <person name="Guhlin J."/>
            <person name="McLaughlin G.M."/>
            <person name="Permina E."/>
            <person name="Stockwell P."/>
            <person name="Gilligan J."/>
            <person name="Le Lec M.F."/>
            <person name="Gruber M.A.M."/>
            <person name="Quinn O."/>
            <person name="Lovegrove M."/>
            <person name="Duncan E.J."/>
            <person name="Remnant E.J."/>
            <person name="Van Eeckhoven J."/>
            <person name="Graham B."/>
            <person name="Knapp R.A."/>
            <person name="Langford K.W."/>
            <person name="Kronenberg Z."/>
            <person name="Press M.O."/>
            <person name="Eacker S.M."/>
            <person name="Wilson-Rankin E.E."/>
            <person name="Purcell J."/>
            <person name="Lester P.J."/>
            <person name="Dearden P.K."/>
        </authorList>
    </citation>
    <scope>NUCLEOTIDE SEQUENCE</scope>
    <source>
        <strain evidence="1">Marl-1</strain>
    </source>
</reference>
<organism evidence="1 2">
    <name type="scientific">Vespula vulgaris</name>
    <name type="common">Yellow jacket</name>
    <name type="synonym">Wasp</name>
    <dbReference type="NCBI Taxonomy" id="7454"/>
    <lineage>
        <taxon>Eukaryota</taxon>
        <taxon>Metazoa</taxon>
        <taxon>Ecdysozoa</taxon>
        <taxon>Arthropoda</taxon>
        <taxon>Hexapoda</taxon>
        <taxon>Insecta</taxon>
        <taxon>Pterygota</taxon>
        <taxon>Neoptera</taxon>
        <taxon>Endopterygota</taxon>
        <taxon>Hymenoptera</taxon>
        <taxon>Apocrita</taxon>
        <taxon>Aculeata</taxon>
        <taxon>Vespoidea</taxon>
        <taxon>Vespidae</taxon>
        <taxon>Vespinae</taxon>
        <taxon>Vespula</taxon>
    </lineage>
</organism>
<keyword evidence="2" id="KW-1185">Reference proteome</keyword>
<evidence type="ECO:0000313" key="2">
    <source>
        <dbReference type="Proteomes" id="UP000614350"/>
    </source>
</evidence>
<dbReference type="Proteomes" id="UP000614350">
    <property type="component" value="Unassembled WGS sequence"/>
</dbReference>
<name>A0A834K977_VESVU</name>
<dbReference type="AlphaFoldDB" id="A0A834K977"/>
<sequence>MFEADGVDGGAMCKRGFTHVQFAEKPEALEAERHLGSWILDTIGRAQVVIEASDVGLLSNTVKSVPKCGDKWGCNFSVWRVEFIFASLQMQEPPRGGTWVGRTWDMSKSRMLQVLSNKWLHSSRYF</sequence>